<dbReference type="Gene3D" id="2.120.10.30">
    <property type="entry name" value="TolB, C-terminal domain"/>
    <property type="match status" value="1"/>
</dbReference>
<feature type="chain" id="PRO_5029010044" description="Pyrroloquinoline quinone-dependent pyranose dehydrogenase beta-propeller domain-containing protein" evidence="2">
    <location>
        <begin position="19"/>
        <end position="722"/>
    </location>
</feature>
<reference evidence="4 5" key="1">
    <citation type="submission" date="2020-07" db="EMBL/GenBank/DDBJ databases">
        <title>Telomere length de novo assembly of all 7 chromosomes of the fungus, Metarhizium brunneum, using a novel assembly pipeline.</title>
        <authorList>
            <person name="Saud z."/>
            <person name="Kortsinoglou A."/>
            <person name="Kouvelis V.N."/>
            <person name="Butt T.M."/>
        </authorList>
    </citation>
    <scope>NUCLEOTIDE SEQUENCE [LARGE SCALE GENOMIC DNA]</scope>
    <source>
        <strain evidence="4 5">4556</strain>
    </source>
</reference>
<protein>
    <recommendedName>
        <fullName evidence="3">Pyrroloquinoline quinone-dependent pyranose dehydrogenase beta-propeller domain-containing protein</fullName>
    </recommendedName>
</protein>
<dbReference type="GeneID" id="26237631"/>
<dbReference type="Proteomes" id="UP000510686">
    <property type="component" value="Chromosome 1"/>
</dbReference>
<proteinExistence type="predicted"/>
<dbReference type="Pfam" id="PF22807">
    <property type="entry name" value="TrAA12"/>
    <property type="match status" value="1"/>
</dbReference>
<feature type="compositionally biased region" description="Gly residues" evidence="1">
    <location>
        <begin position="656"/>
        <end position="670"/>
    </location>
</feature>
<dbReference type="RefSeq" id="XP_065985749.1">
    <property type="nucleotide sequence ID" value="XM_066129908.1"/>
</dbReference>
<evidence type="ECO:0000313" key="5">
    <source>
        <dbReference type="Proteomes" id="UP000510686"/>
    </source>
</evidence>
<organism evidence="4 5">
    <name type="scientific">Metarhizium brunneum</name>
    <dbReference type="NCBI Taxonomy" id="500148"/>
    <lineage>
        <taxon>Eukaryota</taxon>
        <taxon>Fungi</taxon>
        <taxon>Dikarya</taxon>
        <taxon>Ascomycota</taxon>
        <taxon>Pezizomycotina</taxon>
        <taxon>Sordariomycetes</taxon>
        <taxon>Hypocreomycetidae</taxon>
        <taxon>Hypocreales</taxon>
        <taxon>Clavicipitaceae</taxon>
        <taxon>Metarhizium</taxon>
    </lineage>
</organism>
<dbReference type="KEGG" id="mbrn:26237631"/>
<dbReference type="SUPFAM" id="SSF50952">
    <property type="entry name" value="Soluble quinoprotein glucose dehydrogenase"/>
    <property type="match status" value="1"/>
</dbReference>
<gene>
    <name evidence="4" type="ORF">G6M90_00g023690</name>
</gene>
<feature type="domain" description="Pyrroloquinoline quinone-dependent pyranose dehydrogenase beta-propeller" evidence="3">
    <location>
        <begin position="30"/>
        <end position="387"/>
    </location>
</feature>
<dbReference type="InterPro" id="IPR011041">
    <property type="entry name" value="Quinoprot_gluc/sorb_DH_b-prop"/>
</dbReference>
<dbReference type="AlphaFoldDB" id="A0A7D5YS56"/>
<feature type="region of interest" description="Disordered" evidence="1">
    <location>
        <begin position="634"/>
        <end position="694"/>
    </location>
</feature>
<accession>A0A7D5YS56</accession>
<feature type="signal peptide" evidence="2">
    <location>
        <begin position="1"/>
        <end position="18"/>
    </location>
</feature>
<dbReference type="EMBL" id="CP058932">
    <property type="protein sequence ID" value="QLI64384.1"/>
    <property type="molecule type" value="Genomic_DNA"/>
</dbReference>
<evidence type="ECO:0000259" key="3">
    <source>
        <dbReference type="Pfam" id="PF22807"/>
    </source>
</evidence>
<keyword evidence="2" id="KW-0732">Signal</keyword>
<dbReference type="InterPro" id="IPR054539">
    <property type="entry name" value="Beta-prop_PDH"/>
</dbReference>
<dbReference type="OrthoDB" id="507128at2759"/>
<keyword evidence="5" id="KW-1185">Reference proteome</keyword>
<sequence length="722" mass="77380">MAPLYLFLAALYTGLTLAAQCQSIQPKSDPQTAPGVTFKVLANDLSKPRGVIADPKGNLLVVEAGAKGVRRIELDDGKGLDTCVTKSSSLVDDETLNHGIELSSDGKTLFVSSSTGVYAYDYDAEKGTVGKAKNIITGMDQGGHATRTLLVPKHNSNLLLVSRGSDGNIDKDTVEIGSAKSQIRIFKIDHLLKIDSPVRYSDGEVLGWGLRNSVGVAEDPVTGYVWSVENSIDDMQRNGVDVHNSNPGEELNFHGLPNDTTSDVYGKNFGYPSCVAIFDTSNVNGYPGGAKIGLQMVGDQMPNNYTDRWCQDDTVSPYITFGSHLAPLDIKFNFQGSAALISFHGSWNRKPPNGYRLSRVAFSEGYPKADKSSPTAEQELMWNKDNSYLKMLLTNIFFASLATGELILNYDGSLEGRVEEFEVEEMVIDAVGGPSKLGALKNPLRQRDSDDPMFGSAALSADGVLHVLNKRQSCEAGYWYCSGPCKLREQCCGNDRCIPSSAECCKNGRYCEAGNHCYILSSQGNLPVCCTDSRCTARVENGRTTYATSRTTTRTYTTTRKQYYYWTMTWYYYYYYWTYSTVIEASVVTSARTSTTSVLSVSTTAAAAASSYFSSISSTLSFSTPASATSLASLTGSTRKGAEGTDGPTATDTPNSGGGSENTADNGGGNEKSSPTTAATGATGTRRPDSPGAAASLWSSMDILTTMSVALGVSTGALAVML</sequence>
<evidence type="ECO:0000256" key="1">
    <source>
        <dbReference type="SAM" id="MobiDB-lite"/>
    </source>
</evidence>
<feature type="compositionally biased region" description="Low complexity" evidence="1">
    <location>
        <begin position="676"/>
        <end position="685"/>
    </location>
</feature>
<name>A0A7D5YS56_9HYPO</name>
<evidence type="ECO:0000256" key="2">
    <source>
        <dbReference type="SAM" id="SignalP"/>
    </source>
</evidence>
<evidence type="ECO:0000313" key="4">
    <source>
        <dbReference type="EMBL" id="QLI64384.1"/>
    </source>
</evidence>
<dbReference type="InterPro" id="IPR011042">
    <property type="entry name" value="6-blade_b-propeller_TolB-like"/>
</dbReference>